<dbReference type="OrthoDB" id="7353717at2"/>
<accession>A0A367X536</accession>
<feature type="region of interest" description="Disordered" evidence="1">
    <location>
        <begin position="75"/>
        <end position="105"/>
    </location>
</feature>
<feature type="region of interest" description="Disordered" evidence="1">
    <location>
        <begin position="191"/>
        <end position="230"/>
    </location>
</feature>
<name>A0A367X536_9PROT</name>
<feature type="transmembrane region" description="Helical" evidence="2">
    <location>
        <begin position="261"/>
        <end position="280"/>
    </location>
</feature>
<reference evidence="3 4" key="1">
    <citation type="submission" date="2014-07" db="EMBL/GenBank/DDBJ databases">
        <title>Draft genome sequence of Thalassospira profundimaris S25-3-2.</title>
        <authorList>
            <person name="Lai Q."/>
            <person name="Shao Z."/>
        </authorList>
    </citation>
    <scope>NUCLEOTIDE SEQUENCE [LARGE SCALE GENOMIC DNA]</scope>
    <source>
        <strain evidence="3 4">S25-3-2</strain>
    </source>
</reference>
<keyword evidence="2" id="KW-1133">Transmembrane helix</keyword>
<keyword evidence="2" id="KW-0472">Membrane</keyword>
<evidence type="ECO:0000256" key="1">
    <source>
        <dbReference type="SAM" id="MobiDB-lite"/>
    </source>
</evidence>
<feature type="compositionally biased region" description="Basic and acidic residues" evidence="1">
    <location>
        <begin position="1"/>
        <end position="11"/>
    </location>
</feature>
<dbReference type="EMBL" id="JPWH01000010">
    <property type="protein sequence ID" value="RCK48697.1"/>
    <property type="molecule type" value="Genomic_DNA"/>
</dbReference>
<sequence length="286" mass="31530">MEQRDQPERGPQDVAPSAYVSNRRIQEARRVVSPARRSSMNRYDRPEVIEQELETKKAAAIERLAAKGITVTRIGPEPATRAEPNPNQYVWETSAPRSDPELDQTAGSELANGAFEWKVDGAPAQRPAEDIPTNTVPGNDGLEGAGESPDMATQMQTEHVRTDDLLSRFTQEPKFPVSAFDANPDLTSMAIEQHGLRLPDRQPGTPRPPKREPSEPVDQMQGGRRRATPESYAALESLAARAPKKPEPPQRKGVEFWAPRIGAYMIAAVAVGYVVVLTAIELYSLF</sequence>
<keyword evidence="2" id="KW-0812">Transmembrane</keyword>
<evidence type="ECO:0000313" key="4">
    <source>
        <dbReference type="Proteomes" id="UP000252517"/>
    </source>
</evidence>
<comment type="caution">
    <text evidence="3">The sequence shown here is derived from an EMBL/GenBank/DDBJ whole genome shotgun (WGS) entry which is preliminary data.</text>
</comment>
<evidence type="ECO:0000256" key="2">
    <source>
        <dbReference type="SAM" id="Phobius"/>
    </source>
</evidence>
<evidence type="ECO:0000313" key="3">
    <source>
        <dbReference type="EMBL" id="RCK48697.1"/>
    </source>
</evidence>
<dbReference type="AlphaFoldDB" id="A0A367X536"/>
<feature type="region of interest" description="Disordered" evidence="1">
    <location>
        <begin position="1"/>
        <end position="43"/>
    </location>
</feature>
<organism evidence="3 4">
    <name type="scientific">Thalassospira profundimaris</name>
    <dbReference type="NCBI Taxonomy" id="502049"/>
    <lineage>
        <taxon>Bacteria</taxon>
        <taxon>Pseudomonadati</taxon>
        <taxon>Pseudomonadota</taxon>
        <taxon>Alphaproteobacteria</taxon>
        <taxon>Rhodospirillales</taxon>
        <taxon>Thalassospiraceae</taxon>
        <taxon>Thalassospira</taxon>
    </lineage>
</organism>
<feature type="region of interest" description="Disordered" evidence="1">
    <location>
        <begin position="123"/>
        <end position="157"/>
    </location>
</feature>
<dbReference type="RefSeq" id="WP_114088880.1">
    <property type="nucleotide sequence ID" value="NZ_JPWH01000010.1"/>
</dbReference>
<proteinExistence type="predicted"/>
<gene>
    <name evidence="3" type="ORF">TH25_13935</name>
</gene>
<protein>
    <submittedName>
        <fullName evidence="3">Uncharacterized protein</fullName>
    </submittedName>
</protein>
<dbReference type="Proteomes" id="UP000252517">
    <property type="component" value="Unassembled WGS sequence"/>
</dbReference>